<feature type="region of interest" description="Disordered" evidence="1">
    <location>
        <begin position="194"/>
        <end position="228"/>
    </location>
</feature>
<evidence type="ECO:0000313" key="2">
    <source>
        <dbReference type="EMBL" id="KAK1598589.1"/>
    </source>
</evidence>
<evidence type="ECO:0000313" key="3">
    <source>
        <dbReference type="Proteomes" id="UP001230504"/>
    </source>
</evidence>
<dbReference type="RefSeq" id="XP_060419266.1">
    <property type="nucleotide sequence ID" value="XM_060551830.1"/>
</dbReference>
<evidence type="ECO:0000256" key="1">
    <source>
        <dbReference type="SAM" id="MobiDB-lite"/>
    </source>
</evidence>
<dbReference type="GeneID" id="85436070"/>
<keyword evidence="3" id="KW-1185">Reference proteome</keyword>
<organism evidence="2 3">
    <name type="scientific">Colletotrichum navitas</name>
    <dbReference type="NCBI Taxonomy" id="681940"/>
    <lineage>
        <taxon>Eukaryota</taxon>
        <taxon>Fungi</taxon>
        <taxon>Dikarya</taxon>
        <taxon>Ascomycota</taxon>
        <taxon>Pezizomycotina</taxon>
        <taxon>Sordariomycetes</taxon>
        <taxon>Hypocreomycetidae</taxon>
        <taxon>Glomerellales</taxon>
        <taxon>Glomerellaceae</taxon>
        <taxon>Colletotrichum</taxon>
        <taxon>Colletotrichum graminicola species complex</taxon>
    </lineage>
</organism>
<proteinExistence type="predicted"/>
<dbReference type="EMBL" id="JAHLJV010000004">
    <property type="protein sequence ID" value="KAK1598589.1"/>
    <property type="molecule type" value="Genomic_DNA"/>
</dbReference>
<feature type="compositionally biased region" description="Basic and acidic residues" evidence="1">
    <location>
        <begin position="194"/>
        <end position="212"/>
    </location>
</feature>
<accession>A0AAD8QCN6</accession>
<dbReference type="AlphaFoldDB" id="A0AAD8QCN6"/>
<name>A0AAD8QCN6_9PEZI</name>
<gene>
    <name evidence="2" type="ORF">LY79DRAFT_248822</name>
</gene>
<sequence length="228" mass="24887">MSRVSQASSWLPVQRPTRTRVAGVGIGAKPVGHQQREGMVENGRSQGHMRTPRLSSRSTSAVWLREWSIRTNGKRKDGERMRAGPDWTGRSCPEPTSSLPTFRGIVSLLNCLRLNCMPVAGVLWSKVAHDMSKPAIIPILSSFIPCLNLVSTLPCFHCIPKLPRRMSAAKEIAWIPHASAAAIARAGIGRSRDMAHDSLKTRRQGPKPEDSSGMRVSPTQFAATFSGA</sequence>
<comment type="caution">
    <text evidence="2">The sequence shown here is derived from an EMBL/GenBank/DDBJ whole genome shotgun (WGS) entry which is preliminary data.</text>
</comment>
<feature type="compositionally biased region" description="Polar residues" evidence="1">
    <location>
        <begin position="217"/>
        <end position="228"/>
    </location>
</feature>
<dbReference type="Proteomes" id="UP001230504">
    <property type="component" value="Unassembled WGS sequence"/>
</dbReference>
<protein>
    <submittedName>
        <fullName evidence="2">Uncharacterized protein</fullName>
    </submittedName>
</protein>
<reference evidence="2" key="1">
    <citation type="submission" date="2021-06" db="EMBL/GenBank/DDBJ databases">
        <title>Comparative genomics, transcriptomics and evolutionary studies reveal genomic signatures of adaptation to plant cell wall in hemibiotrophic fungi.</title>
        <authorList>
            <consortium name="DOE Joint Genome Institute"/>
            <person name="Baroncelli R."/>
            <person name="Diaz J.F."/>
            <person name="Benocci T."/>
            <person name="Peng M."/>
            <person name="Battaglia E."/>
            <person name="Haridas S."/>
            <person name="Andreopoulos W."/>
            <person name="Labutti K."/>
            <person name="Pangilinan J."/>
            <person name="Floch G.L."/>
            <person name="Makela M.R."/>
            <person name="Henrissat B."/>
            <person name="Grigoriev I.V."/>
            <person name="Crouch J.A."/>
            <person name="De Vries R.P."/>
            <person name="Sukno S.A."/>
            <person name="Thon M.R."/>
        </authorList>
    </citation>
    <scope>NUCLEOTIDE SEQUENCE</scope>
    <source>
        <strain evidence="2">CBS 125086</strain>
    </source>
</reference>